<dbReference type="AlphaFoldDB" id="A0ABD5BBC0"/>
<evidence type="ECO:0000313" key="2">
    <source>
        <dbReference type="Proteomes" id="UP001234811"/>
    </source>
</evidence>
<dbReference type="Proteomes" id="UP001234811">
    <property type="component" value="Unassembled WGS sequence"/>
</dbReference>
<name>A0ABD5BBC0_SERMA</name>
<gene>
    <name evidence="1" type="ORF">RF091_00125</name>
</gene>
<reference evidence="1 2" key="1">
    <citation type="submission" date="2023-07" db="EMBL/GenBank/DDBJ databases">
        <title>Pathogens genome sequencing project 196.</title>
        <authorList>
            <person name="Cao X."/>
        </authorList>
    </citation>
    <scope>NUCLEOTIDE SEQUENCE [LARGE SCALE GENOMIC DNA]</scope>
    <source>
        <strain evidence="1 2">SM41</strain>
    </source>
</reference>
<dbReference type="EMBL" id="JAVIPQ010000009">
    <property type="protein sequence ID" value="MDQ9553950.1"/>
    <property type="molecule type" value="Genomic_DNA"/>
</dbReference>
<dbReference type="RefSeq" id="WP_309150113.1">
    <property type="nucleotide sequence ID" value="NZ_JAVIOY010000004.1"/>
</dbReference>
<sequence>MCEPATIAAGAAIAMGGLSAYSQIQQGRAASQVADAQAESYENASRDAINTGNAEAARQRQQTRQLQGQQAAAFGAAGTDMTSGSSLNIFGDTAAGGQLDALTTINNSINQSNSLAFQADVTRTQAKIDRQQSNLGAFTTILNTPLKAFGAYKTFGGDTSIFSSADKASKSGSASTANMFDNAKKGFTFL</sequence>
<organism evidence="1 2">
    <name type="scientific">Serratia marcescens</name>
    <dbReference type="NCBI Taxonomy" id="615"/>
    <lineage>
        <taxon>Bacteria</taxon>
        <taxon>Pseudomonadati</taxon>
        <taxon>Pseudomonadota</taxon>
        <taxon>Gammaproteobacteria</taxon>
        <taxon>Enterobacterales</taxon>
        <taxon>Yersiniaceae</taxon>
        <taxon>Serratia</taxon>
    </lineage>
</organism>
<comment type="caution">
    <text evidence="1">The sequence shown here is derived from an EMBL/GenBank/DDBJ whole genome shotgun (WGS) entry which is preliminary data.</text>
</comment>
<proteinExistence type="predicted"/>
<protein>
    <submittedName>
        <fullName evidence="1">Uncharacterized protein</fullName>
    </submittedName>
</protein>
<accession>A0ABD5BBC0</accession>
<evidence type="ECO:0000313" key="1">
    <source>
        <dbReference type="EMBL" id="MDQ9553950.1"/>
    </source>
</evidence>